<dbReference type="AlphaFoldDB" id="A0A246FQD9"/>
<protein>
    <submittedName>
        <fullName evidence="1">Uncharacterized protein</fullName>
    </submittedName>
</protein>
<proteinExistence type="predicted"/>
<gene>
    <name evidence="1" type="ORF">CDA63_00850</name>
</gene>
<keyword evidence="2" id="KW-1185">Reference proteome</keyword>
<organism evidence="1 2">
    <name type="scientific">Hymenobacter amundsenii</name>
    <dbReference type="NCBI Taxonomy" id="2006685"/>
    <lineage>
        <taxon>Bacteria</taxon>
        <taxon>Pseudomonadati</taxon>
        <taxon>Bacteroidota</taxon>
        <taxon>Cytophagia</taxon>
        <taxon>Cytophagales</taxon>
        <taxon>Hymenobacteraceae</taxon>
        <taxon>Hymenobacter</taxon>
    </lineage>
</organism>
<accession>A0A246FQD9</accession>
<dbReference type="Proteomes" id="UP000197277">
    <property type="component" value="Unassembled WGS sequence"/>
</dbReference>
<dbReference type="EMBL" id="NIRR01000001">
    <property type="protein sequence ID" value="OWP64937.1"/>
    <property type="molecule type" value="Genomic_DNA"/>
</dbReference>
<reference evidence="1 2" key="1">
    <citation type="submission" date="2017-06" db="EMBL/GenBank/DDBJ databases">
        <title>Hymenobacter amundsenii sp. nov. isolated from regoliths in Antarctica.</title>
        <authorList>
            <person name="Sedlacek I."/>
            <person name="Kralova S."/>
            <person name="Pantucek R."/>
            <person name="Svec P."/>
            <person name="Holochova P."/>
            <person name="Stankova E."/>
            <person name="Vrbovska V."/>
            <person name="Busse H.-J."/>
        </authorList>
    </citation>
    <scope>NUCLEOTIDE SEQUENCE [LARGE SCALE GENOMIC DNA]</scope>
    <source>
        <strain evidence="1 2">CCM 8682</strain>
    </source>
</reference>
<evidence type="ECO:0000313" key="2">
    <source>
        <dbReference type="Proteomes" id="UP000197277"/>
    </source>
</evidence>
<evidence type="ECO:0000313" key="1">
    <source>
        <dbReference type="EMBL" id="OWP64937.1"/>
    </source>
</evidence>
<comment type="caution">
    <text evidence="1">The sequence shown here is derived from an EMBL/GenBank/DDBJ whole genome shotgun (WGS) entry which is preliminary data.</text>
</comment>
<sequence>MVASWVIDGQERTSILTRAEVSNDKVDVYIYQNFAGPSAKGSTVTVTLFIPKRAGTYAIGPNSLASGSFIDLDTSTGNNKDGYAADTGSITISTLTATTVSGTFNLTGKGYINKQSTKSLTNGKFTATL</sequence>
<name>A0A246FQD9_9BACT</name>